<feature type="compositionally biased region" description="Low complexity" evidence="8">
    <location>
        <begin position="894"/>
        <end position="924"/>
    </location>
</feature>
<dbReference type="PANTHER" id="PTHR11705">
    <property type="entry name" value="PROTEASE FAMILY M14 CARBOXYPEPTIDASE A,B"/>
    <property type="match status" value="1"/>
</dbReference>
<sequence length="969" mass="101238">MQRRILAGTVVCGFAATTVFAALPASAAMVPPSLNIVRPVSPLIDMPASYPVQSELKVFPDLPEDASIARGVRPYDEIAPFLNTLMDTSDRVSAQVVGTSAQGRDIYLVTVTTPETAAQTAQQADWRDLIKADPAAAAADATLQSEYKVPMWFNGNIHGNEWEGTDATLNYIEDLATSTDPATTEMLSDHRVYFTVTNNPDGRALGQRGTANGYDPNRDFITGATAEASIVRDLASVIQPTYFIDLHGYTSVLQVEPCGPPHGENYEYDLFVPHAYATALEIEDAVTAANIPGNTYYDPATDSVTETNTGFINIPYRDQRSGWDDWPPIFAPQYVAYQGAITNTVELPLGRSGDQPARAKVNIEVAEVVIDTVVDYVDEHSDALLENQIEIFRRGEAGEPSRVIPADIAPADLAPGVPTEWTDIWDETDIYNADFPRAYVIPVGDGQRSDSDAQTLVQQLLVNGIRVERLTQAARLEGVDYPAGSFYVDMHQPLRGLANVLLADGSDISDRVPDMYDISAWSLALLWGADVARIGETTDPAPTTALEAVTEAPLTGSVPPGAGSLAFEPRGVADWQAVNGLLASGIPLSQLSDGTIVLGSGAASRAAAELAADLFGVDFTLVAGAPADATELRSVRVGYVGDAGDRDALTKLGFTGLVPVTAAALAAGEVDLSSVDVLYVGTGLSFSAEQQAGADRVKAFIAAGNPVVGRGAGGAAFVNTYVAPLTAVTGTRGSNGIARVETPAAGVLGDYPQDTAFGYPFAWFPNPAAGVTVEQRYAASNTFVAGHWRSTEGQAIQDAAGQASAVSLTGATGSRAFVFGTSPTFRAHPVGAFSDIARAVFWAVEEPVDIEPTPTPTPTPTAEPTVAPTPEPTVAPTAEPTVAPTVEPTPEPTVAPTAEPTVAPTAEPTVAPTLAPTASATPVPGTGSGSLAQTGADDVSSLGWLALAAGMVGVGLVVIGRTRSTTSTR</sequence>
<gene>
    <name evidence="12" type="ORF">SAMN05216418_1731</name>
</gene>
<evidence type="ECO:0000313" key="12">
    <source>
        <dbReference type="EMBL" id="SDC14545.1"/>
    </source>
</evidence>
<dbReference type="PANTHER" id="PTHR11705:SF143">
    <property type="entry name" value="SLL0236 PROTEIN"/>
    <property type="match status" value="1"/>
</dbReference>
<evidence type="ECO:0000256" key="2">
    <source>
        <dbReference type="ARBA" id="ARBA00005988"/>
    </source>
</evidence>
<comment type="cofactor">
    <cofactor evidence="1">
        <name>Zn(2+)</name>
        <dbReference type="ChEBI" id="CHEBI:29105"/>
    </cofactor>
</comment>
<organism evidence="12 13">
    <name type="scientific">Microbacterium enclense</name>
    <dbReference type="NCBI Taxonomy" id="993073"/>
    <lineage>
        <taxon>Bacteria</taxon>
        <taxon>Bacillati</taxon>
        <taxon>Actinomycetota</taxon>
        <taxon>Actinomycetes</taxon>
        <taxon>Micrococcales</taxon>
        <taxon>Microbacteriaceae</taxon>
        <taxon>Microbacterium</taxon>
    </lineage>
</organism>
<evidence type="ECO:0000256" key="5">
    <source>
        <dbReference type="ARBA" id="ARBA00022833"/>
    </source>
</evidence>
<evidence type="ECO:0000313" key="13">
    <source>
        <dbReference type="Proteomes" id="UP000183203"/>
    </source>
</evidence>
<dbReference type="GO" id="GO:0004181">
    <property type="term" value="F:metallocarboxypeptidase activity"/>
    <property type="evidence" value="ECO:0007669"/>
    <property type="project" value="InterPro"/>
</dbReference>
<proteinExistence type="inferred from homology"/>
<dbReference type="Proteomes" id="UP000183203">
    <property type="component" value="Unassembled WGS sequence"/>
</dbReference>
<evidence type="ECO:0000256" key="7">
    <source>
        <dbReference type="PROSITE-ProRule" id="PRU01379"/>
    </source>
</evidence>
<evidence type="ECO:0000256" key="4">
    <source>
        <dbReference type="ARBA" id="ARBA00022801"/>
    </source>
</evidence>
<dbReference type="GO" id="GO:0006508">
    <property type="term" value="P:proteolysis"/>
    <property type="evidence" value="ECO:0007669"/>
    <property type="project" value="UniProtKB-KW"/>
</dbReference>
<feature type="transmembrane region" description="Helical" evidence="9">
    <location>
        <begin position="942"/>
        <end position="960"/>
    </location>
</feature>
<protein>
    <submittedName>
        <fullName evidence="12">Zinc carboxypeptidase</fullName>
    </submittedName>
</protein>
<keyword evidence="10" id="KW-0732">Signal</keyword>
<dbReference type="AlphaFoldDB" id="A0A1G6J870"/>
<keyword evidence="5" id="KW-0862">Zinc</keyword>
<dbReference type="RefSeq" id="WP_058231932.1">
    <property type="nucleotide sequence ID" value="NZ_FMYG01000003.1"/>
</dbReference>
<dbReference type="GO" id="GO:0005615">
    <property type="term" value="C:extracellular space"/>
    <property type="evidence" value="ECO:0007669"/>
    <property type="project" value="TreeGrafter"/>
</dbReference>
<feature type="compositionally biased region" description="Low complexity" evidence="8">
    <location>
        <begin position="874"/>
        <end position="886"/>
    </location>
</feature>
<keyword evidence="6" id="KW-0482">Metalloprotease</keyword>
<comment type="similarity">
    <text evidence="2 7">Belongs to the peptidase M14 family.</text>
</comment>
<evidence type="ECO:0000256" key="10">
    <source>
        <dbReference type="SAM" id="SignalP"/>
    </source>
</evidence>
<evidence type="ECO:0000256" key="8">
    <source>
        <dbReference type="SAM" id="MobiDB-lite"/>
    </source>
</evidence>
<keyword evidence="9" id="KW-0472">Membrane</keyword>
<dbReference type="InterPro" id="IPR000834">
    <property type="entry name" value="Peptidase_M14"/>
</dbReference>
<evidence type="ECO:0000259" key="11">
    <source>
        <dbReference type="PROSITE" id="PS52035"/>
    </source>
</evidence>
<dbReference type="Pfam" id="PF00246">
    <property type="entry name" value="Peptidase_M14"/>
    <property type="match status" value="1"/>
</dbReference>
<feature type="compositionally biased region" description="Pro residues" evidence="8">
    <location>
        <begin position="853"/>
        <end position="873"/>
    </location>
</feature>
<keyword evidence="12" id="KW-0121">Carboxypeptidase</keyword>
<feature type="region of interest" description="Disordered" evidence="8">
    <location>
        <begin position="849"/>
        <end position="932"/>
    </location>
</feature>
<keyword evidence="9" id="KW-1133">Transmembrane helix</keyword>
<dbReference type="Gene3D" id="3.40.630.10">
    <property type="entry name" value="Zn peptidases"/>
    <property type="match status" value="1"/>
</dbReference>
<keyword evidence="4" id="KW-0378">Hydrolase</keyword>
<evidence type="ECO:0000256" key="3">
    <source>
        <dbReference type="ARBA" id="ARBA00022670"/>
    </source>
</evidence>
<accession>A0A1G6J870</accession>
<feature type="signal peptide" evidence="10">
    <location>
        <begin position="1"/>
        <end position="21"/>
    </location>
</feature>
<evidence type="ECO:0000256" key="6">
    <source>
        <dbReference type="ARBA" id="ARBA00023049"/>
    </source>
</evidence>
<dbReference type="PROSITE" id="PS52035">
    <property type="entry name" value="PEPTIDASE_M14"/>
    <property type="match status" value="1"/>
</dbReference>
<keyword evidence="3" id="KW-0645">Protease</keyword>
<feature type="active site" description="Proton donor/acceptor" evidence="7">
    <location>
        <position position="346"/>
    </location>
</feature>
<dbReference type="SUPFAM" id="SSF53187">
    <property type="entry name" value="Zn-dependent exopeptidases"/>
    <property type="match status" value="1"/>
</dbReference>
<keyword evidence="9" id="KW-0812">Transmembrane</keyword>
<name>A0A1G6J870_9MICO</name>
<feature type="domain" description="Peptidase M14" evidence="11">
    <location>
        <begin position="71"/>
        <end position="373"/>
    </location>
</feature>
<dbReference type="EMBL" id="FMYG01000003">
    <property type="protein sequence ID" value="SDC14545.1"/>
    <property type="molecule type" value="Genomic_DNA"/>
</dbReference>
<dbReference type="STRING" id="993073.AS029_07375"/>
<evidence type="ECO:0000256" key="9">
    <source>
        <dbReference type="SAM" id="Phobius"/>
    </source>
</evidence>
<dbReference type="SMART" id="SM00631">
    <property type="entry name" value="Zn_pept"/>
    <property type="match status" value="1"/>
</dbReference>
<dbReference type="GO" id="GO:0008270">
    <property type="term" value="F:zinc ion binding"/>
    <property type="evidence" value="ECO:0007669"/>
    <property type="project" value="InterPro"/>
</dbReference>
<reference evidence="12 13" key="1">
    <citation type="submission" date="2016-09" db="EMBL/GenBank/DDBJ databases">
        <authorList>
            <person name="Capua I."/>
            <person name="De Benedictis P."/>
            <person name="Joannis T."/>
            <person name="Lombin L.H."/>
            <person name="Cattoli G."/>
        </authorList>
    </citation>
    <scope>NUCLEOTIDE SEQUENCE [LARGE SCALE GENOMIC DNA]</scope>
    <source>
        <strain evidence="12 13">NIO-1002</strain>
    </source>
</reference>
<evidence type="ECO:0000256" key="1">
    <source>
        <dbReference type="ARBA" id="ARBA00001947"/>
    </source>
</evidence>
<feature type="chain" id="PRO_5038923192" evidence="10">
    <location>
        <begin position="22"/>
        <end position="969"/>
    </location>
</feature>